<dbReference type="EMBL" id="DRWR01000025">
    <property type="protein sequence ID" value="HHQ15451.1"/>
    <property type="molecule type" value="Genomic_DNA"/>
</dbReference>
<evidence type="ECO:0000313" key="1">
    <source>
        <dbReference type="EMBL" id="HHQ15451.1"/>
    </source>
</evidence>
<dbReference type="GO" id="GO:0005524">
    <property type="term" value="F:ATP binding"/>
    <property type="evidence" value="ECO:0007669"/>
    <property type="project" value="UniProtKB-KW"/>
</dbReference>
<keyword evidence="1" id="KW-0547">Nucleotide-binding</keyword>
<organism evidence="1">
    <name type="scientific">Thermodesulfobacterium geofontis</name>
    <dbReference type="NCBI Taxonomy" id="1295609"/>
    <lineage>
        <taxon>Bacteria</taxon>
        <taxon>Pseudomonadati</taxon>
        <taxon>Thermodesulfobacteriota</taxon>
        <taxon>Thermodesulfobacteria</taxon>
        <taxon>Thermodesulfobacteriales</taxon>
        <taxon>Thermodesulfobacteriaceae</taxon>
        <taxon>Thermodesulfobacterium</taxon>
    </lineage>
</organism>
<keyword evidence="1" id="KW-0067">ATP-binding</keyword>
<accession>A0A7V6CDF7</accession>
<proteinExistence type="predicted"/>
<dbReference type="AlphaFoldDB" id="A0A7V6CDF7"/>
<comment type="caution">
    <text evidence="1">The sequence shown here is derived from an EMBL/GenBank/DDBJ whole genome shotgun (WGS) entry which is preliminary data.</text>
</comment>
<reference evidence="1" key="1">
    <citation type="journal article" date="2020" name="mSystems">
        <title>Genome- and Community-Level Interaction Insights into Carbon Utilization and Element Cycling Functions of Hydrothermarchaeota in Hydrothermal Sediment.</title>
        <authorList>
            <person name="Zhou Z."/>
            <person name="Liu Y."/>
            <person name="Xu W."/>
            <person name="Pan J."/>
            <person name="Luo Z.H."/>
            <person name="Li M."/>
        </authorList>
    </citation>
    <scope>NUCLEOTIDE SEQUENCE [LARGE SCALE GENOMIC DNA]</scope>
    <source>
        <strain evidence="1">SpSt-106</strain>
    </source>
</reference>
<protein>
    <submittedName>
        <fullName evidence="1">ATP-binding protein</fullName>
    </submittedName>
</protein>
<dbReference type="InterPro" id="IPR007555">
    <property type="entry name" value="DUF499"/>
</dbReference>
<name>A0A7V6CDF7_9BACT</name>
<gene>
    <name evidence="1" type="ORF">ENM15_01325</name>
</gene>
<dbReference type="Pfam" id="PF04465">
    <property type="entry name" value="DUF499"/>
    <property type="match status" value="2"/>
</dbReference>
<sequence length="861" mass="99543">MRTFITIAHPHEDVLKNQLTMDIFAADLWQVHKGEAPFEYQECNEFFRKTYLTKGIAYLIEVVKKRLEGKGGDPVIQLQTPFGGGKTHSLIALYHKAKTEFNANVVVLSGTAFDPKDTFLWEEIEKQLTGKVVFLRGQISPGKEKLKALLEKYQPLLILMDEILQYTTRADGIKVGDTTLGTQIVSFMQELTETLAVLPKAVLVFTLPSSLLEHFDDVAEKRFQQLQKVVGRMEKVLTPVEDEEVAHVIRRRLFKYVDEKLAEETIQEFIDYAEREGFLSIDKVIYRERFKASYPFQPEVIDVLYKRWGSFTTFQRTRGVLRLLALVVKSLKNSQKPFIRLGDFDLKNEEIRKELVKHIGPEYDSVIAADITSIDSGAKKVDTSLGSSYLSYQFGTRVATAIFMYSFSGGQERGATQREIKLSCAETGIQSSIIVETLDKLKDTLFYLSDSESLLFFTNKPNLNRILLNKIDAISDTELKEEEEKLLCEAFKKPEHFETYIWPKHPGDVPDTEKLKLIVLKDVNSEKIRKFIETYGDRPRIYRNSLIFLCPLESEKINFEKALKERLAWQRIEKDKTLELSTDQKEKVKNKINETEKYVKERIRYVYRIVYLPQKDEPERMDLGIPTYGAKKIISEEIYERLREEGKIIEKLSAHYLKEKYLREKAYVETKNILDSFYKTPGEVRIKDKSVLVNALREGVKQGIFGLGYLENGEPVCKYIKTNVDPYLEEKEIIVSPNLCVESIEEISYKIKEKIPTETVKPTLPEFEEKETDKKEEIIERIPSQVPLPKLRQLSLKLNIPTGKLSDIVKTINLIKSKFENVSIRVEISAKNGEMLKSEYEDKIKETIKQLGLEIEEEKID</sequence>